<dbReference type="InterPro" id="IPR029045">
    <property type="entry name" value="ClpP/crotonase-like_dom_sf"/>
</dbReference>
<keyword evidence="2" id="KW-0576">Peroxisome</keyword>
<sequence>MICPHCALIYSPFQPDGILPIYAYYYRVSFILDEQIGAVLRLTLNRPEKKNALTQDMYQRLADKINEAAGDFSIRAVVINSNGDSFTAGNDINDFANDPQMDEGSPVFNFLFAIHNFPKPLIAAVKGRAVGIGTTMLMHCDLVTANPDTQFSMPFVSLGLVAEGGSSYNFPRLVGHAKASEILLTGRTFSAAEALEMGLINQVAKDELSAAMAFANEIAEQPPTAVINTKALLKSGSHEALNQVMKAEGILFKIAAQSDEAQLAFMNFLAKKSKVK</sequence>
<dbReference type="EMBL" id="CAEZXQ010000040">
    <property type="protein sequence ID" value="CAB4690765.1"/>
    <property type="molecule type" value="Genomic_DNA"/>
</dbReference>
<accession>A0A6J6P1V3</accession>
<evidence type="ECO:0000313" key="4">
    <source>
        <dbReference type="EMBL" id="CAB4690765.1"/>
    </source>
</evidence>
<name>A0A6J6P1V3_9ZZZZ</name>
<dbReference type="AlphaFoldDB" id="A0A6J6P1V3"/>
<gene>
    <name evidence="4" type="ORF">UFOPK2576_00413</name>
</gene>
<organism evidence="4">
    <name type="scientific">freshwater metagenome</name>
    <dbReference type="NCBI Taxonomy" id="449393"/>
    <lineage>
        <taxon>unclassified sequences</taxon>
        <taxon>metagenomes</taxon>
        <taxon>ecological metagenomes</taxon>
    </lineage>
</organism>
<dbReference type="InterPro" id="IPR001753">
    <property type="entry name" value="Enoyl-CoA_hydra/iso"/>
</dbReference>
<evidence type="ECO:0000256" key="3">
    <source>
        <dbReference type="ARBA" id="ARBA00023235"/>
    </source>
</evidence>
<evidence type="ECO:0000256" key="2">
    <source>
        <dbReference type="ARBA" id="ARBA00023140"/>
    </source>
</evidence>
<dbReference type="PANTHER" id="PTHR43684:SF1">
    <property type="entry name" value="ENOYL-COA DELTA ISOMERASE 2"/>
    <property type="match status" value="1"/>
</dbReference>
<dbReference type="InterPro" id="IPR051053">
    <property type="entry name" value="ECH/Chromodomain_protein"/>
</dbReference>
<evidence type="ECO:0000256" key="1">
    <source>
        <dbReference type="ARBA" id="ARBA00004275"/>
    </source>
</evidence>
<dbReference type="SUPFAM" id="SSF52096">
    <property type="entry name" value="ClpP/crotonase"/>
    <property type="match status" value="1"/>
</dbReference>
<dbReference type="Gene3D" id="3.90.226.10">
    <property type="entry name" value="2-enoyl-CoA Hydratase, Chain A, domain 1"/>
    <property type="match status" value="1"/>
</dbReference>
<keyword evidence="3" id="KW-0413">Isomerase</keyword>
<dbReference type="PANTHER" id="PTHR43684">
    <property type="match status" value="1"/>
</dbReference>
<reference evidence="4" key="1">
    <citation type="submission" date="2020-05" db="EMBL/GenBank/DDBJ databases">
        <authorList>
            <person name="Chiriac C."/>
            <person name="Salcher M."/>
            <person name="Ghai R."/>
            <person name="Kavagutti S V."/>
        </authorList>
    </citation>
    <scope>NUCLEOTIDE SEQUENCE</scope>
</reference>
<protein>
    <submittedName>
        <fullName evidence="4">Unannotated protein</fullName>
    </submittedName>
</protein>
<proteinExistence type="predicted"/>
<dbReference type="CDD" id="cd06558">
    <property type="entry name" value="crotonase-like"/>
    <property type="match status" value="1"/>
</dbReference>
<comment type="subcellular location">
    <subcellularLocation>
        <location evidence="1">Peroxisome</location>
    </subcellularLocation>
</comment>
<dbReference type="GO" id="GO:0005777">
    <property type="term" value="C:peroxisome"/>
    <property type="evidence" value="ECO:0007669"/>
    <property type="project" value="UniProtKB-SubCell"/>
</dbReference>
<dbReference type="Pfam" id="PF00378">
    <property type="entry name" value="ECH_1"/>
    <property type="match status" value="1"/>
</dbReference>
<dbReference type="GO" id="GO:0004165">
    <property type="term" value="F:delta(3)-delta(2)-enoyl-CoA isomerase activity"/>
    <property type="evidence" value="ECO:0007669"/>
    <property type="project" value="UniProtKB-ARBA"/>
</dbReference>